<name>A0A2S8SXK6_9BACT</name>
<comment type="caution">
    <text evidence="2">The sequence shown here is derived from an EMBL/GenBank/DDBJ whole genome shotgun (WGS) entry which is preliminary data.</text>
</comment>
<dbReference type="Gene3D" id="3.20.20.150">
    <property type="entry name" value="Divalent-metal-dependent TIM barrel enzymes"/>
    <property type="match status" value="1"/>
</dbReference>
<dbReference type="InterPro" id="IPR036237">
    <property type="entry name" value="Xyl_isomerase-like_sf"/>
</dbReference>
<reference evidence="2 3" key="1">
    <citation type="journal article" date="2018" name="Syst. Appl. Microbiol.">
        <title>Abditibacterium utsteinense sp. nov., the first cultivated member of candidate phylum FBP, isolated from ice-free Antarctic soil samples.</title>
        <authorList>
            <person name="Tahon G."/>
            <person name="Tytgat B."/>
            <person name="Lebbe L."/>
            <person name="Carlier A."/>
            <person name="Willems A."/>
        </authorList>
    </citation>
    <scope>NUCLEOTIDE SEQUENCE [LARGE SCALE GENOMIC DNA]</scope>
    <source>
        <strain evidence="2 3">LMG 29911</strain>
    </source>
</reference>
<keyword evidence="3" id="KW-1185">Reference proteome</keyword>
<dbReference type="Pfam" id="PF01261">
    <property type="entry name" value="AP_endonuc_2"/>
    <property type="match status" value="1"/>
</dbReference>
<feature type="domain" description="Xylose isomerase-like TIM barrel" evidence="1">
    <location>
        <begin position="20"/>
        <end position="251"/>
    </location>
</feature>
<dbReference type="GO" id="GO:0016853">
    <property type="term" value="F:isomerase activity"/>
    <property type="evidence" value="ECO:0007669"/>
    <property type="project" value="UniProtKB-KW"/>
</dbReference>
<dbReference type="RefSeq" id="WP_157947480.1">
    <property type="nucleotide sequence ID" value="NZ_NIGF01000001.1"/>
</dbReference>
<sequence length="268" mass="29342">MKFGICSAPGALGSTERLVDILVDAGADYLDWTVGSIMSSEAEFEKLRRVVEKGPLRAEAWMSFLPPHQRVTGPDVDLKRVLEYATTAMQRAKILGGEVIVLGSAGARKVPAGFDFEVARAQFIEFGRELGPRAEEAGIVIAIEPLNKGEDNFICSVAQGADFVDAIAHPSVQLLADFYHMDEENEPLKNVENAGARLHHTHLADTHRVAPGYAKKPADLVGFFRALRIADYDARCSFEGKTDDLARQAKPLLATMREKHAHSAEFRG</sequence>
<dbReference type="EMBL" id="NIGF01000001">
    <property type="protein sequence ID" value="PQV65524.1"/>
    <property type="molecule type" value="Genomic_DNA"/>
</dbReference>
<evidence type="ECO:0000313" key="3">
    <source>
        <dbReference type="Proteomes" id="UP000237684"/>
    </source>
</evidence>
<proteinExistence type="predicted"/>
<accession>A0A2S8SXK6</accession>
<keyword evidence="2" id="KW-0413">Isomerase</keyword>
<protein>
    <submittedName>
        <fullName evidence="2">Sugar phosphate isomerase/epimerase</fullName>
    </submittedName>
</protein>
<dbReference type="OrthoDB" id="9814946at2"/>
<gene>
    <name evidence="2" type="ORF">B1R32_101266</name>
</gene>
<dbReference type="AlphaFoldDB" id="A0A2S8SXK6"/>
<dbReference type="InterPro" id="IPR050312">
    <property type="entry name" value="IolE/XylAMocC-like"/>
</dbReference>
<evidence type="ECO:0000259" key="1">
    <source>
        <dbReference type="Pfam" id="PF01261"/>
    </source>
</evidence>
<dbReference type="SUPFAM" id="SSF51658">
    <property type="entry name" value="Xylose isomerase-like"/>
    <property type="match status" value="1"/>
</dbReference>
<organism evidence="2 3">
    <name type="scientific">Abditibacterium utsteinense</name>
    <dbReference type="NCBI Taxonomy" id="1960156"/>
    <lineage>
        <taxon>Bacteria</taxon>
        <taxon>Pseudomonadati</taxon>
        <taxon>Abditibacteriota</taxon>
        <taxon>Abditibacteriia</taxon>
        <taxon>Abditibacteriales</taxon>
        <taxon>Abditibacteriaceae</taxon>
        <taxon>Abditibacterium</taxon>
    </lineage>
</organism>
<evidence type="ECO:0000313" key="2">
    <source>
        <dbReference type="EMBL" id="PQV65524.1"/>
    </source>
</evidence>
<dbReference type="InterPro" id="IPR013022">
    <property type="entry name" value="Xyl_isomerase-like_TIM-brl"/>
</dbReference>
<dbReference type="PANTHER" id="PTHR12110:SF21">
    <property type="entry name" value="XYLOSE ISOMERASE-LIKE TIM BARREL DOMAIN-CONTAINING PROTEIN"/>
    <property type="match status" value="1"/>
</dbReference>
<dbReference type="PANTHER" id="PTHR12110">
    <property type="entry name" value="HYDROXYPYRUVATE ISOMERASE"/>
    <property type="match status" value="1"/>
</dbReference>
<dbReference type="Proteomes" id="UP000237684">
    <property type="component" value="Unassembled WGS sequence"/>
</dbReference>
<dbReference type="InParanoid" id="A0A2S8SXK6"/>